<evidence type="ECO:0000313" key="4">
    <source>
        <dbReference type="EMBL" id="MCS7477896.1"/>
    </source>
</evidence>
<gene>
    <name evidence="4" type="ORF">NZH93_13615</name>
</gene>
<dbReference type="Pfam" id="PF02129">
    <property type="entry name" value="Peptidase_S15"/>
    <property type="match status" value="1"/>
</dbReference>
<evidence type="ECO:0000313" key="5">
    <source>
        <dbReference type="Proteomes" id="UP001141259"/>
    </source>
</evidence>
<dbReference type="SUPFAM" id="SSF53474">
    <property type="entry name" value="alpha/beta-Hydrolases"/>
    <property type="match status" value="1"/>
</dbReference>
<dbReference type="InterPro" id="IPR008979">
    <property type="entry name" value="Galactose-bd-like_sf"/>
</dbReference>
<comment type="caution">
    <text evidence="4">The sequence shown here is derived from an EMBL/GenBank/DDBJ whole genome shotgun (WGS) entry which is preliminary data.</text>
</comment>
<sequence length="573" mass="61139">MIATMDDAVAVPMRDGVLLATTVWRPASTGTFPALLVRTPYGKDDIGLYGNTKAPDVLALLRAGYAVVAQDVRGTAGSPGVLVPHAAEADDGVDTIAWLAAQPWCDGRIGTWGGSYQGMAQWHTAAAAPPALRAMVPLMASADPYRAPWYSPGGALSLDTFLTWAHRAALGAVRRAAPSDGERAERLTNALLDRSALLDRLPVGDHPLLRDLLPWAADVLDHPSRDEWWQGLSPAERYGAITVPALAVGGWYDPFLMGTIDSYVGMRRHGGSAEARDGQRLLIGPWGHADGADLGEFPDRSFGPAGAVGAADLTEAHLRFFDRWVRGREDALEGTAPVRIFVMGIDRWRDEADWPLPDTRYVDHFLSSTGKAGTSGTDGSLLTTTPDADGRDAFRHDPLDPVPTLGGPVIAGPGAWAGPADQRPVRDRHDVLCFTSPVLDAPLEVTGHVRLVLHASSSAVDTDFTGKLVDVHPDGRVILLCEGIQRVRYQSGPLRPGEPVEVVVDLCATSNVFLPGHRIGLEVASSNFPRYDRNTGTGRAVALDGGADAVVALNTVHHGPSRPSRLVLPVVDR</sequence>
<protein>
    <submittedName>
        <fullName evidence="4">CocE/NonD family hydrolase</fullName>
    </submittedName>
</protein>
<dbReference type="InterPro" id="IPR013736">
    <property type="entry name" value="Xaa-Pro_dipept_C"/>
</dbReference>
<dbReference type="Gene3D" id="3.40.50.1820">
    <property type="entry name" value="alpha/beta hydrolase"/>
    <property type="match status" value="1"/>
</dbReference>
<accession>A0A9X2VJX4</accession>
<dbReference type="Gene3D" id="1.10.3020.10">
    <property type="entry name" value="alpha-amino acid ester hydrolase ( Helical cap domain)"/>
    <property type="match status" value="1"/>
</dbReference>
<feature type="region of interest" description="Disordered" evidence="2">
    <location>
        <begin position="368"/>
        <end position="392"/>
    </location>
</feature>
<dbReference type="InterPro" id="IPR000383">
    <property type="entry name" value="Xaa-Pro-like_dom"/>
</dbReference>
<dbReference type="InterPro" id="IPR050585">
    <property type="entry name" value="Xaa-Pro_dipeptidyl-ppase/CocE"/>
</dbReference>
<evidence type="ECO:0000259" key="3">
    <source>
        <dbReference type="SMART" id="SM00939"/>
    </source>
</evidence>
<dbReference type="EMBL" id="JANYMP010000005">
    <property type="protein sequence ID" value="MCS7477896.1"/>
    <property type="molecule type" value="Genomic_DNA"/>
</dbReference>
<keyword evidence="1 4" id="KW-0378">Hydrolase</keyword>
<reference evidence="4" key="1">
    <citation type="submission" date="2022-08" db="EMBL/GenBank/DDBJ databases">
        <authorList>
            <person name="Tistechok S."/>
            <person name="Samborskyy M."/>
            <person name="Roman I."/>
        </authorList>
    </citation>
    <scope>NUCLEOTIDE SEQUENCE</scope>
    <source>
        <strain evidence="4">DSM 103496</strain>
    </source>
</reference>
<dbReference type="SUPFAM" id="SSF49785">
    <property type="entry name" value="Galactose-binding domain-like"/>
    <property type="match status" value="1"/>
</dbReference>
<dbReference type="Proteomes" id="UP001141259">
    <property type="component" value="Unassembled WGS sequence"/>
</dbReference>
<evidence type="ECO:0000256" key="1">
    <source>
        <dbReference type="ARBA" id="ARBA00022801"/>
    </source>
</evidence>
<dbReference type="PANTHER" id="PTHR43056">
    <property type="entry name" value="PEPTIDASE S9 PROLYL OLIGOPEPTIDASE"/>
    <property type="match status" value="1"/>
</dbReference>
<name>A0A9X2VJX4_9PSEU</name>
<evidence type="ECO:0000256" key="2">
    <source>
        <dbReference type="SAM" id="MobiDB-lite"/>
    </source>
</evidence>
<dbReference type="RefSeq" id="WP_259623401.1">
    <property type="nucleotide sequence ID" value="NZ_JANYMP010000005.1"/>
</dbReference>
<organism evidence="4 5">
    <name type="scientific">Umezawaea endophytica</name>
    <dbReference type="NCBI Taxonomy" id="1654476"/>
    <lineage>
        <taxon>Bacteria</taxon>
        <taxon>Bacillati</taxon>
        <taxon>Actinomycetota</taxon>
        <taxon>Actinomycetes</taxon>
        <taxon>Pseudonocardiales</taxon>
        <taxon>Pseudonocardiaceae</taxon>
        <taxon>Umezawaea</taxon>
    </lineage>
</organism>
<dbReference type="InterPro" id="IPR029058">
    <property type="entry name" value="AB_hydrolase_fold"/>
</dbReference>
<keyword evidence="5" id="KW-1185">Reference proteome</keyword>
<dbReference type="AlphaFoldDB" id="A0A9X2VJX4"/>
<dbReference type="NCBIfam" id="TIGR00976">
    <property type="entry name" value="CocE_NonD"/>
    <property type="match status" value="1"/>
</dbReference>
<feature type="compositionally biased region" description="Low complexity" evidence="2">
    <location>
        <begin position="374"/>
        <end position="385"/>
    </location>
</feature>
<dbReference type="SMART" id="SM00939">
    <property type="entry name" value="PepX_C"/>
    <property type="match status" value="1"/>
</dbReference>
<dbReference type="Pfam" id="PF08530">
    <property type="entry name" value="PepX_C"/>
    <property type="match status" value="1"/>
</dbReference>
<feature type="domain" description="Xaa-Pro dipeptidyl-peptidase C-terminal" evidence="3">
    <location>
        <begin position="318"/>
        <end position="567"/>
    </location>
</feature>
<proteinExistence type="predicted"/>
<dbReference type="Gene3D" id="2.60.120.260">
    <property type="entry name" value="Galactose-binding domain-like"/>
    <property type="match status" value="1"/>
</dbReference>
<dbReference type="InterPro" id="IPR005674">
    <property type="entry name" value="CocE/Ser_esterase"/>
</dbReference>
<dbReference type="GO" id="GO:0008239">
    <property type="term" value="F:dipeptidyl-peptidase activity"/>
    <property type="evidence" value="ECO:0007669"/>
    <property type="project" value="InterPro"/>
</dbReference>
<dbReference type="PANTHER" id="PTHR43056:SF10">
    <property type="entry name" value="COCE_NOND FAMILY, PUTATIVE (AFU_ORTHOLOGUE AFUA_7G00600)-RELATED"/>
    <property type="match status" value="1"/>
</dbReference>